<dbReference type="CDD" id="cd22921">
    <property type="entry name" value="HFD_CENP-X"/>
    <property type="match status" value="1"/>
</dbReference>
<protein>
    <submittedName>
        <fullName evidence="8">Centromere protein X</fullName>
    </submittedName>
</protein>
<evidence type="ECO:0000313" key="9">
    <source>
        <dbReference type="Proteomes" id="UP000827284"/>
    </source>
</evidence>
<dbReference type="OrthoDB" id="2500381at2759"/>
<evidence type="ECO:0000256" key="5">
    <source>
        <dbReference type="ARBA" id="ARBA00023204"/>
    </source>
</evidence>
<sequence length="158" mass="18484">MEDDEDFDSFSEQERRQRRKEKRPAQDLDDELEAELEEDLRRRRIHAQRERQAAADGSSSTRHVQDDEDDDDEGSNQPGFRPETVQAIFKGVWTDPGIKAQKDAMELSAEFLRLFTIEALHRTAAYQREQEDEDLKDEETLIELDSLEAITPQLLMDF</sequence>
<dbReference type="Gene3D" id="6.10.130.30">
    <property type="match status" value="1"/>
</dbReference>
<comment type="caution">
    <text evidence="8">The sequence shown here is derived from an EMBL/GenBank/DDBJ whole genome shotgun (WGS) entry which is preliminary data.</text>
</comment>
<dbReference type="PANTHER" id="PTHR28680:SF1">
    <property type="entry name" value="CENTROMERE PROTEIN X"/>
    <property type="match status" value="1"/>
</dbReference>
<dbReference type="EMBL" id="BQFW01000002">
    <property type="protein sequence ID" value="GJJ68802.1"/>
    <property type="molecule type" value="Genomic_DNA"/>
</dbReference>
<evidence type="ECO:0000256" key="1">
    <source>
        <dbReference type="ARBA" id="ARBA00004123"/>
    </source>
</evidence>
<keyword evidence="3" id="KW-0227">DNA damage</keyword>
<keyword evidence="9" id="KW-1185">Reference proteome</keyword>
<dbReference type="Pfam" id="PF09415">
    <property type="entry name" value="CENP-X"/>
    <property type="match status" value="1"/>
</dbReference>
<feature type="compositionally biased region" description="Acidic residues" evidence="7">
    <location>
        <begin position="27"/>
        <end position="38"/>
    </location>
</feature>
<evidence type="ECO:0000256" key="2">
    <source>
        <dbReference type="ARBA" id="ARBA00009359"/>
    </source>
</evidence>
<organism evidence="8 9">
    <name type="scientific">Entomortierella parvispora</name>
    <dbReference type="NCBI Taxonomy" id="205924"/>
    <lineage>
        <taxon>Eukaryota</taxon>
        <taxon>Fungi</taxon>
        <taxon>Fungi incertae sedis</taxon>
        <taxon>Mucoromycota</taxon>
        <taxon>Mortierellomycotina</taxon>
        <taxon>Mortierellomycetes</taxon>
        <taxon>Mortierellales</taxon>
        <taxon>Mortierellaceae</taxon>
        <taxon>Entomortierella</taxon>
    </lineage>
</organism>
<keyword evidence="6" id="KW-0539">Nucleus</keyword>
<dbReference type="GO" id="GO:0003677">
    <property type="term" value="F:DNA binding"/>
    <property type="evidence" value="ECO:0007669"/>
    <property type="project" value="UniProtKB-KW"/>
</dbReference>
<dbReference type="GO" id="GO:0051382">
    <property type="term" value="P:kinetochore assembly"/>
    <property type="evidence" value="ECO:0007669"/>
    <property type="project" value="InterPro"/>
</dbReference>
<evidence type="ECO:0000256" key="7">
    <source>
        <dbReference type="SAM" id="MobiDB-lite"/>
    </source>
</evidence>
<accession>A0A9P3H2F7</accession>
<evidence type="ECO:0000256" key="4">
    <source>
        <dbReference type="ARBA" id="ARBA00023125"/>
    </source>
</evidence>
<feature type="region of interest" description="Disordered" evidence="7">
    <location>
        <begin position="1"/>
        <end position="84"/>
    </location>
</feature>
<dbReference type="GO" id="GO:0071821">
    <property type="term" value="C:FANCM-MHF complex"/>
    <property type="evidence" value="ECO:0007669"/>
    <property type="project" value="TreeGrafter"/>
</dbReference>
<comment type="subcellular location">
    <subcellularLocation>
        <location evidence="1">Nucleus</location>
    </subcellularLocation>
</comment>
<reference evidence="8" key="2">
    <citation type="journal article" date="2022" name="Microbiol. Resour. Announc.">
        <title>Whole-Genome Sequence of Entomortierella parvispora E1425, a Mucoromycotan Fungus Associated with Burkholderiaceae-Related Endosymbiotic Bacteria.</title>
        <authorList>
            <person name="Herlambang A."/>
            <person name="Guo Y."/>
            <person name="Takashima Y."/>
            <person name="Narisawa K."/>
            <person name="Ohta H."/>
            <person name="Nishizawa T."/>
        </authorList>
    </citation>
    <scope>NUCLEOTIDE SEQUENCE</scope>
    <source>
        <strain evidence="8">E1425</strain>
    </source>
</reference>
<comment type="similarity">
    <text evidence="2">Belongs to the CENP-X/MHF2 family.</text>
</comment>
<dbReference type="Proteomes" id="UP000827284">
    <property type="component" value="Unassembled WGS sequence"/>
</dbReference>
<keyword evidence="4" id="KW-0238">DNA-binding</keyword>
<gene>
    <name evidence="8" type="ORF">EMPS_01148</name>
</gene>
<reference evidence="8" key="1">
    <citation type="submission" date="2021-11" db="EMBL/GenBank/DDBJ databases">
        <authorList>
            <person name="Herlambang A."/>
            <person name="Guo Y."/>
            <person name="Takashima Y."/>
            <person name="Nishizawa T."/>
        </authorList>
    </citation>
    <scope>NUCLEOTIDE SEQUENCE</scope>
    <source>
        <strain evidence="8">E1425</strain>
    </source>
</reference>
<dbReference type="InterPro" id="IPR018552">
    <property type="entry name" value="CENP-X"/>
</dbReference>
<proteinExistence type="inferred from homology"/>
<feature type="compositionally biased region" description="Acidic residues" evidence="7">
    <location>
        <begin position="1"/>
        <end position="11"/>
    </location>
</feature>
<dbReference type="GO" id="GO:0031297">
    <property type="term" value="P:replication fork processing"/>
    <property type="evidence" value="ECO:0007669"/>
    <property type="project" value="TreeGrafter"/>
</dbReference>
<evidence type="ECO:0000256" key="3">
    <source>
        <dbReference type="ARBA" id="ARBA00022763"/>
    </source>
</evidence>
<evidence type="ECO:0000313" key="8">
    <source>
        <dbReference type="EMBL" id="GJJ68802.1"/>
    </source>
</evidence>
<evidence type="ECO:0000256" key="6">
    <source>
        <dbReference type="ARBA" id="ARBA00023242"/>
    </source>
</evidence>
<dbReference type="GO" id="GO:0000712">
    <property type="term" value="P:resolution of meiotic recombination intermediates"/>
    <property type="evidence" value="ECO:0007669"/>
    <property type="project" value="TreeGrafter"/>
</dbReference>
<keyword evidence="5" id="KW-0234">DNA repair</keyword>
<name>A0A9P3H2F7_9FUNG</name>
<dbReference type="AlphaFoldDB" id="A0A9P3H2F7"/>
<dbReference type="PANTHER" id="PTHR28680">
    <property type="entry name" value="CENTROMERE PROTEIN X"/>
    <property type="match status" value="1"/>
</dbReference>
<dbReference type="GO" id="GO:0006281">
    <property type="term" value="P:DNA repair"/>
    <property type="evidence" value="ECO:0007669"/>
    <property type="project" value="UniProtKB-KW"/>
</dbReference>